<keyword evidence="9 13" id="KW-0378">Hydrolase</keyword>
<comment type="catalytic activity">
    <reaction evidence="1 13">
        <text>Cleavage of hydrophobic, N-terminal signal or leader sequences from secreted and periplasmic proteins.</text>
        <dbReference type="EC" id="3.4.21.89"/>
    </reaction>
</comment>
<dbReference type="Gene3D" id="2.10.109.10">
    <property type="entry name" value="Umud Fragment, subunit A"/>
    <property type="match status" value="1"/>
</dbReference>
<dbReference type="InterPro" id="IPR019756">
    <property type="entry name" value="Pept_S26A_signal_pept_1_Ser-AS"/>
</dbReference>
<dbReference type="InterPro" id="IPR019757">
    <property type="entry name" value="Pept_S26A_signal_pept_1_Lys-AS"/>
</dbReference>
<keyword evidence="17" id="KW-1185">Reference proteome</keyword>
<keyword evidence="11 13" id="KW-0472">Membrane</keyword>
<feature type="transmembrane region" description="Helical" evidence="13">
    <location>
        <begin position="6"/>
        <end position="27"/>
    </location>
</feature>
<comment type="caution">
    <text evidence="16">The sequence shown here is derived from an EMBL/GenBank/DDBJ whole genome shotgun (WGS) entry which is preliminary data.</text>
</comment>
<comment type="subcellular location">
    <subcellularLocation>
        <location evidence="2">Cell membrane</location>
        <topology evidence="2">Multi-pass membrane protein</topology>
    </subcellularLocation>
    <subcellularLocation>
        <location evidence="14">Membrane</location>
        <topology evidence="14">Multi-pass membrane protein</topology>
    </subcellularLocation>
</comment>
<comment type="similarity">
    <text evidence="3 14">Belongs to the peptidase S26 family.</text>
</comment>
<dbReference type="PANTHER" id="PTHR43390">
    <property type="entry name" value="SIGNAL PEPTIDASE I"/>
    <property type="match status" value="1"/>
</dbReference>
<keyword evidence="6" id="KW-1003">Cell membrane</keyword>
<protein>
    <recommendedName>
        <fullName evidence="5 13">Signal peptidase I</fullName>
        <ecNumber evidence="4 13">3.4.21.89</ecNumber>
    </recommendedName>
</protein>
<gene>
    <name evidence="16" type="ORF">BET10_18770</name>
</gene>
<dbReference type="AlphaFoldDB" id="A0A1S1MRZ9"/>
<organism evidence="16 17">
    <name type="scientific">Pseudoalteromonas amylolytica</name>
    <dbReference type="NCBI Taxonomy" id="1859457"/>
    <lineage>
        <taxon>Bacteria</taxon>
        <taxon>Pseudomonadati</taxon>
        <taxon>Pseudomonadota</taxon>
        <taxon>Gammaproteobacteria</taxon>
        <taxon>Alteromonadales</taxon>
        <taxon>Pseudoalteromonadaceae</taxon>
        <taxon>Pseudoalteromonas</taxon>
    </lineage>
</organism>
<name>A0A1S1MRZ9_9GAMM</name>
<accession>A0A1S1MRZ9</accession>
<dbReference type="InterPro" id="IPR036286">
    <property type="entry name" value="LexA/Signal_pep-like_sf"/>
</dbReference>
<evidence type="ECO:0000256" key="1">
    <source>
        <dbReference type="ARBA" id="ARBA00000677"/>
    </source>
</evidence>
<dbReference type="InterPro" id="IPR019533">
    <property type="entry name" value="Peptidase_S26"/>
</dbReference>
<evidence type="ECO:0000256" key="5">
    <source>
        <dbReference type="ARBA" id="ARBA00019232"/>
    </source>
</evidence>
<dbReference type="EC" id="3.4.21.89" evidence="4 13"/>
<evidence type="ECO:0000256" key="4">
    <source>
        <dbReference type="ARBA" id="ARBA00013208"/>
    </source>
</evidence>
<evidence type="ECO:0000259" key="15">
    <source>
        <dbReference type="Pfam" id="PF10502"/>
    </source>
</evidence>
<feature type="active site" evidence="12">
    <location>
        <position position="146"/>
    </location>
</feature>
<dbReference type="PRINTS" id="PR00727">
    <property type="entry name" value="LEADERPTASE"/>
</dbReference>
<dbReference type="SUPFAM" id="SSF51306">
    <property type="entry name" value="LexA/Signal peptidase"/>
    <property type="match status" value="1"/>
</dbReference>
<dbReference type="GO" id="GO:0006465">
    <property type="term" value="P:signal peptide processing"/>
    <property type="evidence" value="ECO:0007669"/>
    <property type="project" value="InterPro"/>
</dbReference>
<dbReference type="GO" id="GO:0004252">
    <property type="term" value="F:serine-type endopeptidase activity"/>
    <property type="evidence" value="ECO:0007669"/>
    <property type="project" value="InterPro"/>
</dbReference>
<dbReference type="OrthoDB" id="9815782at2"/>
<evidence type="ECO:0000256" key="9">
    <source>
        <dbReference type="ARBA" id="ARBA00022801"/>
    </source>
</evidence>
<dbReference type="Proteomes" id="UP000179786">
    <property type="component" value="Unassembled WGS sequence"/>
</dbReference>
<dbReference type="Pfam" id="PF10502">
    <property type="entry name" value="Peptidase_S26"/>
    <property type="match status" value="1"/>
</dbReference>
<dbReference type="InterPro" id="IPR000223">
    <property type="entry name" value="Pept_S26A_signal_pept_1"/>
</dbReference>
<feature type="domain" description="Peptidase S26" evidence="15">
    <location>
        <begin position="61"/>
        <end position="283"/>
    </location>
</feature>
<sequence>MAGYFSIFLVVLTIGSGLLWLLDHLLYAPKRKQRIAIAQGASEQPLDEDVISQIAPEPAIIEGAKSIFPMIAAITIFRSFIFEPFQIPSGSMMPTLLDGDFILVQKYAYGIKDPVWRSQLVEVGQPERGDVAVFKFPLDERIDFIKRVIGLPGDHIVYRNRQLYIKPKCAQGEQQQGNLVCGEYNKIKLDIVNNDEYMQGSMPLVRLTESLPDVQHDILINPQAIEPVERYRPQQPGTRKDEWIVPENSYFAMGDNRNNSQDSRMWGFVPKENLVGKAVFIWMSFDFENGPDSLLPGWVPTGVRFGRLGNIQ</sequence>
<keyword evidence="8 13" id="KW-0812">Transmembrane</keyword>
<evidence type="ECO:0000256" key="13">
    <source>
        <dbReference type="RuleBase" id="RU003993"/>
    </source>
</evidence>
<comment type="caution">
    <text evidence="14">Lacks conserved residue(s) required for the propagation of feature annotation.</text>
</comment>
<dbReference type="GO" id="GO:0009003">
    <property type="term" value="F:signal peptidase activity"/>
    <property type="evidence" value="ECO:0007669"/>
    <property type="project" value="UniProtKB-EC"/>
</dbReference>
<dbReference type="CDD" id="cd06530">
    <property type="entry name" value="S26_SPase_I"/>
    <property type="match status" value="1"/>
</dbReference>
<dbReference type="PROSITE" id="PS00760">
    <property type="entry name" value="SPASE_I_2"/>
    <property type="match status" value="1"/>
</dbReference>
<evidence type="ECO:0000256" key="7">
    <source>
        <dbReference type="ARBA" id="ARBA00022670"/>
    </source>
</evidence>
<keyword evidence="7 13" id="KW-0645">Protease</keyword>
<evidence type="ECO:0000256" key="8">
    <source>
        <dbReference type="ARBA" id="ARBA00022692"/>
    </source>
</evidence>
<keyword evidence="10 13" id="KW-1133">Transmembrane helix</keyword>
<dbReference type="Gene3D" id="2.170.230.10">
    <property type="match status" value="1"/>
</dbReference>
<evidence type="ECO:0000256" key="11">
    <source>
        <dbReference type="ARBA" id="ARBA00023136"/>
    </source>
</evidence>
<evidence type="ECO:0000256" key="6">
    <source>
        <dbReference type="ARBA" id="ARBA00022475"/>
    </source>
</evidence>
<dbReference type="InterPro" id="IPR019766">
    <property type="entry name" value="Sign_pep_all-beta_subdom"/>
</dbReference>
<dbReference type="RefSeq" id="WP_070986774.1">
    <property type="nucleotide sequence ID" value="NZ_MKJU01000030.1"/>
</dbReference>
<evidence type="ECO:0000256" key="12">
    <source>
        <dbReference type="PIRSR" id="PIRSR600223-1"/>
    </source>
</evidence>
<evidence type="ECO:0000313" key="16">
    <source>
        <dbReference type="EMBL" id="OHU88861.1"/>
    </source>
</evidence>
<evidence type="ECO:0000256" key="3">
    <source>
        <dbReference type="ARBA" id="ARBA00009370"/>
    </source>
</evidence>
<proteinExistence type="inferred from homology"/>
<evidence type="ECO:0000256" key="2">
    <source>
        <dbReference type="ARBA" id="ARBA00004651"/>
    </source>
</evidence>
<dbReference type="PROSITE" id="PS00501">
    <property type="entry name" value="SPASE_I_1"/>
    <property type="match status" value="1"/>
</dbReference>
<feature type="active site" evidence="12">
    <location>
        <position position="91"/>
    </location>
</feature>
<evidence type="ECO:0000256" key="14">
    <source>
        <dbReference type="RuleBase" id="RU362042"/>
    </source>
</evidence>
<dbReference type="GO" id="GO:0005886">
    <property type="term" value="C:plasma membrane"/>
    <property type="evidence" value="ECO:0007669"/>
    <property type="project" value="UniProtKB-SubCell"/>
</dbReference>
<dbReference type="PANTHER" id="PTHR43390:SF1">
    <property type="entry name" value="CHLOROPLAST PROCESSING PEPTIDASE"/>
    <property type="match status" value="1"/>
</dbReference>
<dbReference type="EMBL" id="MKJU01000030">
    <property type="protein sequence ID" value="OHU88861.1"/>
    <property type="molecule type" value="Genomic_DNA"/>
</dbReference>
<evidence type="ECO:0000256" key="10">
    <source>
        <dbReference type="ARBA" id="ARBA00022989"/>
    </source>
</evidence>
<evidence type="ECO:0000313" key="17">
    <source>
        <dbReference type="Proteomes" id="UP000179786"/>
    </source>
</evidence>
<dbReference type="NCBIfam" id="TIGR02227">
    <property type="entry name" value="sigpep_I_bact"/>
    <property type="match status" value="1"/>
</dbReference>
<reference evidence="16 17" key="1">
    <citation type="submission" date="2016-09" db="EMBL/GenBank/DDBJ databases">
        <title>Pseudoalteromonas amylolytica sp. nov., isolated from the surface seawater.</title>
        <authorList>
            <person name="Wu Y.-H."/>
            <person name="Cheng H."/>
            <person name="Jin X.-B."/>
            <person name="Wang C.-S."/>
            <person name="Xu X.-W."/>
        </authorList>
    </citation>
    <scope>NUCLEOTIDE SEQUENCE [LARGE SCALE GENOMIC DNA]</scope>
    <source>
        <strain evidence="16 17">JW1</strain>
    </source>
</reference>
<dbReference type="STRING" id="1859457.BET10_18770"/>